<reference evidence="5" key="1">
    <citation type="journal article" date="2015" name="Nature">
        <title>Complex archaea that bridge the gap between prokaryotes and eukaryotes.</title>
        <authorList>
            <person name="Spang A."/>
            <person name="Saw J.H."/>
            <person name="Jorgensen S.L."/>
            <person name="Zaremba-Niedzwiedzka K."/>
            <person name="Martijn J."/>
            <person name="Lind A.E."/>
            <person name="van Eijk R."/>
            <person name="Schleper C."/>
            <person name="Guy L."/>
            <person name="Ettema T.J."/>
        </authorList>
    </citation>
    <scope>NUCLEOTIDE SEQUENCE</scope>
</reference>
<evidence type="ECO:0000259" key="4">
    <source>
        <dbReference type="Pfam" id="PF01555"/>
    </source>
</evidence>
<feature type="domain" description="DNA methylase N-4/N-6" evidence="4">
    <location>
        <begin position="48"/>
        <end position="89"/>
    </location>
</feature>
<keyword evidence="2" id="KW-0808">Transferase</keyword>
<dbReference type="Gene3D" id="3.40.50.150">
    <property type="entry name" value="Vaccinia Virus protein VP39"/>
    <property type="match status" value="1"/>
</dbReference>
<dbReference type="GO" id="GO:0032259">
    <property type="term" value="P:methylation"/>
    <property type="evidence" value="ECO:0007669"/>
    <property type="project" value="UniProtKB-KW"/>
</dbReference>
<feature type="region of interest" description="Disordered" evidence="3">
    <location>
        <begin position="15"/>
        <end position="36"/>
    </location>
</feature>
<dbReference type="InterPro" id="IPR001091">
    <property type="entry name" value="RM_Methyltransferase"/>
</dbReference>
<gene>
    <name evidence="5" type="ORF">LCGC14_2474500</name>
</gene>
<proteinExistence type="predicted"/>
<evidence type="ECO:0000313" key="5">
    <source>
        <dbReference type="EMBL" id="KKL18543.1"/>
    </source>
</evidence>
<evidence type="ECO:0000256" key="3">
    <source>
        <dbReference type="SAM" id="MobiDB-lite"/>
    </source>
</evidence>
<sequence length="110" mass="12210">TSTRVGWNHVTALTLRPNPSAAPSGDGGEMEHTPGPWEIRWTHTSCLITPKNGTTLDPFMGSGTTGIACSKENMKFIGIEKEEEYCDIARARIAANRCRQEVLDFETKEW</sequence>
<dbReference type="GO" id="GO:0008170">
    <property type="term" value="F:N-methyltransferase activity"/>
    <property type="evidence" value="ECO:0007669"/>
    <property type="project" value="InterPro"/>
</dbReference>
<evidence type="ECO:0000256" key="1">
    <source>
        <dbReference type="ARBA" id="ARBA00022603"/>
    </source>
</evidence>
<feature type="non-terminal residue" evidence="5">
    <location>
        <position position="1"/>
    </location>
</feature>
<name>A0A0F9E391_9ZZZZ</name>
<dbReference type="AlphaFoldDB" id="A0A0F9E391"/>
<dbReference type="GO" id="GO:0003677">
    <property type="term" value="F:DNA binding"/>
    <property type="evidence" value="ECO:0007669"/>
    <property type="project" value="InterPro"/>
</dbReference>
<evidence type="ECO:0000256" key="2">
    <source>
        <dbReference type="ARBA" id="ARBA00022679"/>
    </source>
</evidence>
<comment type="caution">
    <text evidence="5">The sequence shown here is derived from an EMBL/GenBank/DDBJ whole genome shotgun (WGS) entry which is preliminary data.</text>
</comment>
<dbReference type="InterPro" id="IPR002941">
    <property type="entry name" value="DNA_methylase_N4/N6"/>
</dbReference>
<organism evidence="5">
    <name type="scientific">marine sediment metagenome</name>
    <dbReference type="NCBI Taxonomy" id="412755"/>
    <lineage>
        <taxon>unclassified sequences</taxon>
        <taxon>metagenomes</taxon>
        <taxon>ecological metagenomes</taxon>
    </lineage>
</organism>
<dbReference type="PRINTS" id="PR00508">
    <property type="entry name" value="S21N4MTFRASE"/>
</dbReference>
<accession>A0A0F9E391</accession>
<dbReference type="InterPro" id="IPR029063">
    <property type="entry name" value="SAM-dependent_MTases_sf"/>
</dbReference>
<protein>
    <recommendedName>
        <fullName evidence="4">DNA methylase N-4/N-6 domain-containing protein</fullName>
    </recommendedName>
</protein>
<dbReference type="SUPFAM" id="SSF53335">
    <property type="entry name" value="S-adenosyl-L-methionine-dependent methyltransferases"/>
    <property type="match status" value="1"/>
</dbReference>
<keyword evidence="1" id="KW-0489">Methyltransferase</keyword>
<dbReference type="Pfam" id="PF01555">
    <property type="entry name" value="N6_N4_Mtase"/>
    <property type="match status" value="1"/>
</dbReference>
<dbReference type="EMBL" id="LAZR01038828">
    <property type="protein sequence ID" value="KKL18543.1"/>
    <property type="molecule type" value="Genomic_DNA"/>
</dbReference>